<accession>A0ABM8I0Z3</accession>
<gene>
    <name evidence="1" type="ORF">Lac1_06520</name>
</gene>
<reference evidence="2" key="1">
    <citation type="journal article" date="2023" name="Int. J. Syst. Evol. Microbiol.">
        <title>Claveliimonas bilis gen. nov., sp. nov., deoxycholic acid-producing bacteria isolated from human faeces, and reclassification of Sellimonas monacensis Zenner et al. 2021 as Claveliimonas monacensis comb. nov.</title>
        <authorList>
            <person name="Hisatomi A."/>
            <person name="Kastawa N.W.E.P.G."/>
            <person name="Song I."/>
            <person name="Ohkuma M."/>
            <person name="Fukiya S."/>
            <person name="Sakamoto M."/>
        </authorList>
    </citation>
    <scope>NUCLEOTIDE SEQUENCE [LARGE SCALE GENOMIC DNA]</scope>
    <source>
        <strain evidence="2">12BBH14</strain>
    </source>
</reference>
<keyword evidence="2" id="KW-1185">Reference proteome</keyword>
<proteinExistence type="predicted"/>
<dbReference type="EMBL" id="AP027742">
    <property type="protein sequence ID" value="BDZ76469.1"/>
    <property type="molecule type" value="Genomic_DNA"/>
</dbReference>
<organism evidence="1 2">
    <name type="scientific">Claveliimonas bilis</name>
    <dbReference type="NCBI Taxonomy" id="3028070"/>
    <lineage>
        <taxon>Bacteria</taxon>
        <taxon>Bacillati</taxon>
        <taxon>Bacillota</taxon>
        <taxon>Clostridia</taxon>
        <taxon>Lachnospirales</taxon>
        <taxon>Lachnospiraceae</taxon>
        <taxon>Claveliimonas</taxon>
    </lineage>
</organism>
<evidence type="ECO:0000313" key="1">
    <source>
        <dbReference type="EMBL" id="BDZ76469.1"/>
    </source>
</evidence>
<sequence length="343" mass="39517">MAYTVKSSERLRPSAADTETKALLYLMNFRDDSDEIFFFVVDFFNDLTGMNKMGDKLWDLQSKGDKQPSPYIIGTELVTLYKNFVSEFEFAYYIIFLGGVSSSLRIDDTLTRFGIDNIKSTAKPKLINGLRDECKKKTYIDDNDIDDTKIDQFLKKVYFVIDDQSKSEYVKKIIKLNPTIIPSEDTLVAIFNEIRDAQSGKKNASVVEGVTLVAPDEALNYGRHLTTTEIRLLVLNRILNQDVIGAKVPHSFIDIYVQFPEEKRKNLLEDCQLDLSRALFNTNCQEDFWKLFENIYQTILENPTDKVEELYRKLDKLIIGRCLDFDVLSLKYFVSVIKDGISL</sequence>
<dbReference type="Proteomes" id="UP001305815">
    <property type="component" value="Chromosome"/>
</dbReference>
<name>A0ABM8I0Z3_9FIRM</name>
<protein>
    <submittedName>
        <fullName evidence="1">Uncharacterized protein</fullName>
    </submittedName>
</protein>
<dbReference type="RefSeq" id="WP_076779332.1">
    <property type="nucleotide sequence ID" value="NZ_AP027742.1"/>
</dbReference>
<evidence type="ECO:0000313" key="2">
    <source>
        <dbReference type="Proteomes" id="UP001305815"/>
    </source>
</evidence>